<dbReference type="EMBL" id="FORC01000002">
    <property type="protein sequence ID" value="SFI72532.1"/>
    <property type="molecule type" value="Genomic_DNA"/>
</dbReference>
<evidence type="ECO:0000313" key="6">
    <source>
        <dbReference type="EMBL" id="SFI72532.1"/>
    </source>
</evidence>
<dbReference type="InterPro" id="IPR009057">
    <property type="entry name" value="Homeodomain-like_sf"/>
</dbReference>
<evidence type="ECO:0000256" key="4">
    <source>
        <dbReference type="PROSITE-ProRule" id="PRU00335"/>
    </source>
</evidence>
<keyword evidence="1" id="KW-0805">Transcription regulation</keyword>
<dbReference type="OrthoDB" id="270177at2"/>
<dbReference type="STRING" id="289370.SAMN05216602_2539"/>
<dbReference type="InterPro" id="IPR036271">
    <property type="entry name" value="Tet_transcr_reg_TetR-rel_C_sf"/>
</dbReference>
<dbReference type="SUPFAM" id="SSF46689">
    <property type="entry name" value="Homeodomain-like"/>
    <property type="match status" value="1"/>
</dbReference>
<proteinExistence type="predicted"/>
<feature type="DNA-binding region" description="H-T-H motif" evidence="4">
    <location>
        <begin position="34"/>
        <end position="53"/>
    </location>
</feature>
<keyword evidence="7" id="KW-1185">Reference proteome</keyword>
<evidence type="ECO:0000259" key="5">
    <source>
        <dbReference type="PROSITE" id="PS50977"/>
    </source>
</evidence>
<dbReference type="GO" id="GO:0003677">
    <property type="term" value="F:DNA binding"/>
    <property type="evidence" value="ECO:0007669"/>
    <property type="project" value="UniProtKB-UniRule"/>
</dbReference>
<dbReference type="InterPro" id="IPR001647">
    <property type="entry name" value="HTH_TetR"/>
</dbReference>
<dbReference type="PANTHER" id="PTHR47506">
    <property type="entry name" value="TRANSCRIPTIONAL REGULATORY PROTEIN"/>
    <property type="match status" value="1"/>
</dbReference>
<dbReference type="PROSITE" id="PS50977">
    <property type="entry name" value="HTH_TETR_2"/>
    <property type="match status" value="1"/>
</dbReference>
<dbReference type="RefSeq" id="WP_074884060.1">
    <property type="nucleotide sequence ID" value="NZ_FORC01000002.1"/>
</dbReference>
<evidence type="ECO:0000256" key="2">
    <source>
        <dbReference type="ARBA" id="ARBA00023125"/>
    </source>
</evidence>
<name>A0A1I3KJ68_9GAMM</name>
<reference evidence="7" key="1">
    <citation type="submission" date="2016-10" db="EMBL/GenBank/DDBJ databases">
        <authorList>
            <person name="Varghese N."/>
            <person name="Submissions S."/>
        </authorList>
    </citation>
    <scope>NUCLEOTIDE SEQUENCE [LARGE SCALE GENOMIC DNA]</scope>
    <source>
        <strain evidence="7">LMG 22563</strain>
    </source>
</reference>
<evidence type="ECO:0000313" key="7">
    <source>
        <dbReference type="Proteomes" id="UP000183018"/>
    </source>
</evidence>
<dbReference type="Gene3D" id="1.10.357.10">
    <property type="entry name" value="Tetracycline Repressor, domain 2"/>
    <property type="match status" value="1"/>
</dbReference>
<dbReference type="Pfam" id="PF00440">
    <property type="entry name" value="TetR_N"/>
    <property type="match status" value="1"/>
</dbReference>
<keyword evidence="2 4" id="KW-0238">DNA-binding</keyword>
<sequence>MAQMGRPRTFDRQAALVQAMHLFWEHGYEATSLSQLKAGIAGGISAPSFYAAFGSKEALYNEVMALYMETHGRVTESLFDTELPAREAVELALRRSARMQCEVGHPRGCMVALGVIGVCTPPQGLTLPGENRQRTREGIRACIERAIAAGELAGDTDVAALTAAFDSFLLGLSTLARDGIEHAAMDAAVTQVMKLWDGCRA</sequence>
<evidence type="ECO:0000256" key="1">
    <source>
        <dbReference type="ARBA" id="ARBA00023015"/>
    </source>
</evidence>
<evidence type="ECO:0000256" key="3">
    <source>
        <dbReference type="ARBA" id="ARBA00023163"/>
    </source>
</evidence>
<gene>
    <name evidence="6" type="ORF">SAMN05216602_2539</name>
</gene>
<dbReference type="AlphaFoldDB" id="A0A1I3KJ68"/>
<accession>A0A1I3KJ68</accession>
<protein>
    <submittedName>
        <fullName evidence="6">Transcriptional regulator, TetR family</fullName>
    </submittedName>
</protein>
<feature type="domain" description="HTH tetR-type" evidence="5">
    <location>
        <begin position="9"/>
        <end position="71"/>
    </location>
</feature>
<dbReference type="Gene3D" id="1.10.10.60">
    <property type="entry name" value="Homeodomain-like"/>
    <property type="match status" value="1"/>
</dbReference>
<dbReference type="PANTHER" id="PTHR47506:SF1">
    <property type="entry name" value="HTH-TYPE TRANSCRIPTIONAL REGULATOR YJDC"/>
    <property type="match status" value="1"/>
</dbReference>
<dbReference type="SUPFAM" id="SSF48498">
    <property type="entry name" value="Tetracyclin repressor-like, C-terminal domain"/>
    <property type="match status" value="1"/>
</dbReference>
<organism evidence="6 7">
    <name type="scientific">Phytopseudomonas argentinensis</name>
    <dbReference type="NCBI Taxonomy" id="289370"/>
    <lineage>
        <taxon>Bacteria</taxon>
        <taxon>Pseudomonadati</taxon>
        <taxon>Pseudomonadota</taxon>
        <taxon>Gammaproteobacteria</taxon>
        <taxon>Pseudomonadales</taxon>
        <taxon>Pseudomonadaceae</taxon>
        <taxon>Phytopseudomonas</taxon>
    </lineage>
</organism>
<dbReference type="Proteomes" id="UP000183018">
    <property type="component" value="Unassembled WGS sequence"/>
</dbReference>
<keyword evidence="3" id="KW-0804">Transcription</keyword>